<evidence type="ECO:0000313" key="5">
    <source>
        <dbReference type="EMBL" id="VFK04674.1"/>
    </source>
</evidence>
<protein>
    <recommendedName>
        <fullName evidence="2">STAND NTPase 4 small alpha/beta domain-containing protein</fullName>
    </recommendedName>
</protein>
<evidence type="ECO:0000256" key="1">
    <source>
        <dbReference type="SAM" id="MobiDB-lite"/>
    </source>
</evidence>
<feature type="region of interest" description="Disordered" evidence="1">
    <location>
        <begin position="368"/>
        <end position="396"/>
    </location>
</feature>
<evidence type="ECO:0000313" key="3">
    <source>
        <dbReference type="EMBL" id="VFK00722.1"/>
    </source>
</evidence>
<dbReference type="EMBL" id="CAADFG010000200">
    <property type="protein sequence ID" value="VFK00738.1"/>
    <property type="molecule type" value="Genomic_DNA"/>
</dbReference>
<sequence length="618" mass="72372">MRERGFVPVYMAGKDNDYRGLMKNRIPEAFRKQYENMSIDEIDGRRIIPILDDFHFSTNREKQVGDLSFYSCCVLVVDDIFNLNFQGEHILKSFTHFRIKELSPSLRNLLIARWVNLTDRESVGIRSENKIYQRIDGMRELVDASLGKIIGDGIMPAYPFFVLSIITIYENFKPLEEITSQGYCYQALVYIYLRKCGVENDEIDTYINFLTEFSFFFFTSGKSEISGDDFGSFMESYREKYNFPVELKTLLRNLEETRMIALDNLGHYSFRYPYLYYFFVSKYLAEHIDTNKEMITTVIDSLHKDENAYIAIFMSHHSKNPFVLDKVTENAMGLFEKYAPAKLDKEELDFFDEQASVIIQATLPSKDSAPAKERAERLKIQDEIEESREKTERGDEDYGDLEIELRRSIKTVEVMGNMIKNRAGSLEKKTLEFMFEEGVEVYLRILTSFFSPIKDDREREVVIDFISCRLEKITAGKEDRISREKLEKISESIFWNLNFFVVYGLVDKVIHSVGSNKLSEVINRVCDKKDTPVYSLIRHGVSMWYNKSLQVDDLSERVEKDDFSEIARKIVRFMIANHASMHVLDFKEKQRIGHEFGISPKKLLESQPKNKDKSRRMQ</sequence>
<evidence type="ECO:0000313" key="4">
    <source>
        <dbReference type="EMBL" id="VFK00738.1"/>
    </source>
</evidence>
<dbReference type="InterPro" id="IPR057123">
    <property type="entry name" value="STAND_NTPase4_dom"/>
</dbReference>
<name>A0A450V7H7_9GAMM</name>
<evidence type="ECO:0000259" key="2">
    <source>
        <dbReference type="Pfam" id="PF24406"/>
    </source>
</evidence>
<reference evidence="4" key="1">
    <citation type="submission" date="2019-02" db="EMBL/GenBank/DDBJ databases">
        <authorList>
            <person name="Gruber-Vodicka R. H."/>
            <person name="Seah K. B. B."/>
        </authorList>
    </citation>
    <scope>NUCLEOTIDE SEQUENCE</scope>
    <source>
        <strain evidence="5">BECK_SA2B12</strain>
        <strain evidence="4">BECK_SA2B15</strain>
        <strain evidence="3">BECK_SA2B20</strain>
    </source>
</reference>
<dbReference type="AlphaFoldDB" id="A0A450V7H7"/>
<gene>
    <name evidence="4" type="ORF">BECKH772A_GA0070896_102004</name>
    <name evidence="3" type="ORF">BECKH772B_GA0070898_102014</name>
    <name evidence="5" type="ORF">BECKH772C_GA0070978_101984</name>
</gene>
<proteinExistence type="predicted"/>
<feature type="domain" description="STAND NTPase 4 small alpha/beta" evidence="2">
    <location>
        <begin position="224"/>
        <end position="280"/>
    </location>
</feature>
<dbReference type="Pfam" id="PF24406">
    <property type="entry name" value="nSTAND_NTPase4"/>
    <property type="match status" value="1"/>
</dbReference>
<dbReference type="EMBL" id="CAADFI010000201">
    <property type="protein sequence ID" value="VFK00722.1"/>
    <property type="molecule type" value="Genomic_DNA"/>
</dbReference>
<organism evidence="4">
    <name type="scientific">Candidatus Kentrum eta</name>
    <dbReference type="NCBI Taxonomy" id="2126337"/>
    <lineage>
        <taxon>Bacteria</taxon>
        <taxon>Pseudomonadati</taxon>
        <taxon>Pseudomonadota</taxon>
        <taxon>Gammaproteobacteria</taxon>
        <taxon>Candidatus Kentrum</taxon>
    </lineage>
</organism>
<feature type="compositionally biased region" description="Basic and acidic residues" evidence="1">
    <location>
        <begin position="369"/>
        <end position="393"/>
    </location>
</feature>
<dbReference type="EMBL" id="CAADFJ010000198">
    <property type="protein sequence ID" value="VFK04674.1"/>
    <property type="molecule type" value="Genomic_DNA"/>
</dbReference>
<accession>A0A450V7H7</accession>